<dbReference type="Pfam" id="PF03690">
    <property type="entry name" value="MYG1_exonuc"/>
    <property type="match status" value="1"/>
</dbReference>
<sequence length="328" mass="37110">MSLATLNICTHSGTFHADESLAVFMLKLLKRFSNAKVTRSRKPEDWESADIVVDVSGKYDAKKFFDHHQREFTGTFNSEYKTKLSSAGLVFKHFGKEVIAKVLKFDVKEKATDIEFLYDRVYKDFIEAVDANDNGIDKYANQKELVPRFHDKNFSLAGVVSNLNPSWDTDPTDADFDRMFIKASQIMGEAFLEFLTYMGKSFLPAKQYVEKAYGERFDVDKSGKIIVMEQYVPWKEHVYNIEKANNAVGQILFVLFPDTTGSWRITAVPVSAASFDSRKKLPEQWRGLRDNALSEKTGIPNCVFIHAAGFTGGVKSKEGAIKLAKMSI</sequence>
<organism evidence="2 3">
    <name type="scientific">Eeniella nana</name>
    <name type="common">Yeast</name>
    <name type="synonym">Brettanomyces nanus</name>
    <dbReference type="NCBI Taxonomy" id="13502"/>
    <lineage>
        <taxon>Eukaryota</taxon>
        <taxon>Fungi</taxon>
        <taxon>Dikarya</taxon>
        <taxon>Ascomycota</taxon>
        <taxon>Saccharomycotina</taxon>
        <taxon>Pichiomycetes</taxon>
        <taxon>Pichiales</taxon>
        <taxon>Pichiaceae</taxon>
        <taxon>Brettanomyces</taxon>
    </lineage>
</organism>
<dbReference type="KEGG" id="bnn:FOA43_003566"/>
<dbReference type="GeneID" id="62196966"/>
<dbReference type="GO" id="GO:0005737">
    <property type="term" value="C:cytoplasm"/>
    <property type="evidence" value="ECO:0007669"/>
    <property type="project" value="TreeGrafter"/>
</dbReference>
<dbReference type="GO" id="GO:0005634">
    <property type="term" value="C:nucleus"/>
    <property type="evidence" value="ECO:0007669"/>
    <property type="project" value="TreeGrafter"/>
</dbReference>
<name>A0A875RQ87_EENNA</name>
<keyword evidence="3" id="KW-1185">Reference proteome</keyword>
<dbReference type="InterPro" id="IPR003226">
    <property type="entry name" value="MYG1_exonuclease"/>
</dbReference>
<dbReference type="AlphaFoldDB" id="A0A875RQ87"/>
<evidence type="ECO:0000256" key="1">
    <source>
        <dbReference type="ARBA" id="ARBA00010105"/>
    </source>
</evidence>
<evidence type="ECO:0000313" key="2">
    <source>
        <dbReference type="EMBL" id="QPG76180.1"/>
    </source>
</evidence>
<dbReference type="Proteomes" id="UP000662931">
    <property type="component" value="Chromosome 4"/>
</dbReference>
<dbReference type="RefSeq" id="XP_038779745.1">
    <property type="nucleotide sequence ID" value="XM_038923817.1"/>
</dbReference>
<dbReference type="OrthoDB" id="10265310at2759"/>
<comment type="similarity">
    <text evidence="1">Belongs to the MYG1 family.</text>
</comment>
<accession>A0A875RQ87</accession>
<proteinExistence type="inferred from homology"/>
<evidence type="ECO:0000313" key="3">
    <source>
        <dbReference type="Proteomes" id="UP000662931"/>
    </source>
</evidence>
<dbReference type="EMBL" id="CP064815">
    <property type="protein sequence ID" value="QPG76180.1"/>
    <property type="molecule type" value="Genomic_DNA"/>
</dbReference>
<dbReference type="PANTHER" id="PTHR11215:SF1">
    <property type="entry name" value="MYG1 EXONUCLEASE"/>
    <property type="match status" value="1"/>
</dbReference>
<gene>
    <name evidence="2" type="ORF">FOA43_003566</name>
</gene>
<dbReference type="PANTHER" id="PTHR11215">
    <property type="entry name" value="METAL DEPENDENT HYDROLASE - RELATED"/>
    <property type="match status" value="1"/>
</dbReference>
<reference evidence="2" key="1">
    <citation type="submission" date="2020-10" db="EMBL/GenBank/DDBJ databases">
        <authorList>
            <person name="Roach M.J.R."/>
        </authorList>
    </citation>
    <scope>NUCLEOTIDE SEQUENCE</scope>
    <source>
        <strain evidence="2">CBS 1945</strain>
    </source>
</reference>
<protein>
    <submittedName>
        <fullName evidence="2">Uncharacterized protein</fullName>
    </submittedName>
</protein>